<dbReference type="Proteomes" id="UP001054889">
    <property type="component" value="Unassembled WGS sequence"/>
</dbReference>
<accession>A0AAV5D9E9</accession>
<reference evidence="1" key="2">
    <citation type="submission" date="2021-12" db="EMBL/GenBank/DDBJ databases">
        <title>Resequencing data analysis of finger millet.</title>
        <authorList>
            <person name="Hatakeyama M."/>
            <person name="Aluri S."/>
            <person name="Balachadran M.T."/>
            <person name="Sivarajan S.R."/>
            <person name="Poveda L."/>
            <person name="Shimizu-Inatsugi R."/>
            <person name="Schlapbach R."/>
            <person name="Sreeman S.M."/>
            <person name="Shimizu K.K."/>
        </authorList>
    </citation>
    <scope>NUCLEOTIDE SEQUENCE</scope>
</reference>
<name>A0AAV5D9E9_ELECO</name>
<reference evidence="1" key="1">
    <citation type="journal article" date="2018" name="DNA Res.">
        <title>Multiple hybrid de novo genome assembly of finger millet, an orphan allotetraploid crop.</title>
        <authorList>
            <person name="Hatakeyama M."/>
            <person name="Aluri S."/>
            <person name="Balachadran M.T."/>
            <person name="Sivarajan S.R."/>
            <person name="Patrignani A."/>
            <person name="Gruter S."/>
            <person name="Poveda L."/>
            <person name="Shimizu-Inatsugi R."/>
            <person name="Baeten J."/>
            <person name="Francoijs K.J."/>
            <person name="Nataraja K.N."/>
            <person name="Reddy Y.A.N."/>
            <person name="Phadnis S."/>
            <person name="Ravikumar R.L."/>
            <person name="Schlapbach R."/>
            <person name="Sreeman S.M."/>
            <person name="Shimizu K.K."/>
        </authorList>
    </citation>
    <scope>NUCLEOTIDE SEQUENCE</scope>
</reference>
<comment type="caution">
    <text evidence="1">The sequence shown here is derived from an EMBL/GenBank/DDBJ whole genome shotgun (WGS) entry which is preliminary data.</text>
</comment>
<dbReference type="EMBL" id="BQKI01000013">
    <property type="protein sequence ID" value="GJN06876.1"/>
    <property type="molecule type" value="Genomic_DNA"/>
</dbReference>
<proteinExistence type="predicted"/>
<organism evidence="1 2">
    <name type="scientific">Eleusine coracana subsp. coracana</name>
    <dbReference type="NCBI Taxonomy" id="191504"/>
    <lineage>
        <taxon>Eukaryota</taxon>
        <taxon>Viridiplantae</taxon>
        <taxon>Streptophyta</taxon>
        <taxon>Embryophyta</taxon>
        <taxon>Tracheophyta</taxon>
        <taxon>Spermatophyta</taxon>
        <taxon>Magnoliopsida</taxon>
        <taxon>Liliopsida</taxon>
        <taxon>Poales</taxon>
        <taxon>Poaceae</taxon>
        <taxon>PACMAD clade</taxon>
        <taxon>Chloridoideae</taxon>
        <taxon>Cynodonteae</taxon>
        <taxon>Eleusininae</taxon>
        <taxon>Eleusine</taxon>
    </lineage>
</organism>
<keyword evidence="2" id="KW-1185">Reference proteome</keyword>
<evidence type="ECO:0000313" key="2">
    <source>
        <dbReference type="Proteomes" id="UP001054889"/>
    </source>
</evidence>
<evidence type="ECO:0008006" key="3">
    <source>
        <dbReference type="Google" id="ProtNLM"/>
    </source>
</evidence>
<gene>
    <name evidence="1" type="primary">ga24646</name>
    <name evidence="1" type="ORF">PR202_ga24646</name>
</gene>
<evidence type="ECO:0000313" key="1">
    <source>
        <dbReference type="EMBL" id="GJN06876.1"/>
    </source>
</evidence>
<sequence length="156" mass="17168">MSPNSSTRHTYTDYIRFHAVCKPWRQALLPAHCNHAFLPWLFSPRDASGHRMTRCVFSCKSRRLPDERWVVRAEDGTVAMDLTSPGFCIIGDPFAGSAVSIPLPPLSSDDETKWLADYALGTVSGDGTIILCLFTAVHAAVQLTTFNVSLLPGDTE</sequence>
<dbReference type="AlphaFoldDB" id="A0AAV5D9E9"/>
<protein>
    <recommendedName>
        <fullName evidence="3">F-box protein</fullName>
    </recommendedName>
</protein>